<protein>
    <submittedName>
        <fullName evidence="1">IS66 family insertion sequence element accessory protein TnpB</fullName>
    </submittedName>
</protein>
<organism evidence="1 2">
    <name type="scientific">Faecalibacillus intestinalis</name>
    <dbReference type="NCBI Taxonomy" id="1982626"/>
    <lineage>
        <taxon>Bacteria</taxon>
        <taxon>Bacillati</taxon>
        <taxon>Bacillota</taxon>
        <taxon>Erysipelotrichia</taxon>
        <taxon>Erysipelotrichales</taxon>
        <taxon>Coprobacillaceae</taxon>
        <taxon>Faecalibacillus</taxon>
    </lineage>
</organism>
<dbReference type="PANTHER" id="PTHR36455:SF1">
    <property type="entry name" value="BLR8292 PROTEIN"/>
    <property type="match status" value="1"/>
</dbReference>
<dbReference type="RefSeq" id="WP_117826412.1">
    <property type="nucleotide sequence ID" value="NZ_JAJDKX010000039.1"/>
</dbReference>
<comment type="caution">
    <text evidence="1">The sequence shown here is derived from an EMBL/GenBank/DDBJ whole genome shotgun (WGS) entry which is preliminary data.</text>
</comment>
<dbReference type="AlphaFoldDB" id="A0AAP2XPY3"/>
<dbReference type="Proteomes" id="UP001204814">
    <property type="component" value="Unassembled WGS sequence"/>
</dbReference>
<evidence type="ECO:0000313" key="1">
    <source>
        <dbReference type="EMBL" id="MCQ5063032.1"/>
    </source>
</evidence>
<gene>
    <name evidence="1" type="primary">tnpB</name>
    <name evidence="1" type="ORF">NE542_14525</name>
</gene>
<reference evidence="1" key="1">
    <citation type="submission" date="2022-06" db="EMBL/GenBank/DDBJ databases">
        <title>Isolation of gut microbiota from human fecal samples.</title>
        <authorList>
            <person name="Pamer E.G."/>
            <person name="Barat B."/>
            <person name="Waligurski E."/>
            <person name="Medina S."/>
            <person name="Paddock L."/>
            <person name="Mostad J."/>
        </authorList>
    </citation>
    <scope>NUCLEOTIDE SEQUENCE</scope>
    <source>
        <strain evidence="1">DFI.6.24</strain>
    </source>
</reference>
<accession>A0AAP2XPY3</accession>
<dbReference type="PANTHER" id="PTHR36455">
    <property type="match status" value="1"/>
</dbReference>
<proteinExistence type="predicted"/>
<dbReference type="InterPro" id="IPR008878">
    <property type="entry name" value="Transposase_IS66_Orf2"/>
</dbReference>
<name>A0AAP2XPY3_9FIRM</name>
<sequence length="130" mass="15313">MIINTNEIKNIYVSKQFCDMRKQIDGLALIVTSQFNMNVLDHSLFIFTNASRNRIKILYYEANGFWLFTRRLENGKFKFKKHEESGVLMITSQQLNWLIEGLEFENKINEDTLSNCSYSQYTGILTFSFV</sequence>
<dbReference type="EMBL" id="JANGBO010000025">
    <property type="protein sequence ID" value="MCQ5063032.1"/>
    <property type="molecule type" value="Genomic_DNA"/>
</dbReference>
<dbReference type="NCBIfam" id="NF033819">
    <property type="entry name" value="IS66_TnpB"/>
    <property type="match status" value="1"/>
</dbReference>
<evidence type="ECO:0000313" key="2">
    <source>
        <dbReference type="Proteomes" id="UP001204814"/>
    </source>
</evidence>
<dbReference type="Pfam" id="PF05717">
    <property type="entry name" value="TnpB_IS66"/>
    <property type="match status" value="1"/>
</dbReference>